<reference evidence="3" key="1">
    <citation type="submission" date="2016-10" db="EMBL/GenBank/DDBJ databases">
        <authorList>
            <person name="Varghese N."/>
            <person name="Submissions S."/>
        </authorList>
    </citation>
    <scope>NUCLEOTIDE SEQUENCE [LARGE SCALE GENOMIC DNA]</scope>
    <source>
        <strain evidence="3">DSM 23439</strain>
    </source>
</reference>
<protein>
    <submittedName>
        <fullName evidence="2">Lipopolysaccharide kinase (Kdo/WaaP) family protein</fullName>
    </submittedName>
</protein>
<evidence type="ECO:0000313" key="3">
    <source>
        <dbReference type="Proteomes" id="UP000199046"/>
    </source>
</evidence>
<dbReference type="STRING" id="402385.SAMN05421848_2698"/>
<gene>
    <name evidence="2" type="ORF">SAMN05421848_2698</name>
</gene>
<feature type="region of interest" description="Disordered" evidence="1">
    <location>
        <begin position="1"/>
        <end position="35"/>
    </location>
</feature>
<keyword evidence="2" id="KW-0418">Kinase</keyword>
<evidence type="ECO:0000313" key="2">
    <source>
        <dbReference type="EMBL" id="SFC76391.1"/>
    </source>
</evidence>
<dbReference type="SUPFAM" id="SSF56112">
    <property type="entry name" value="Protein kinase-like (PK-like)"/>
    <property type="match status" value="1"/>
</dbReference>
<dbReference type="Pfam" id="PF06293">
    <property type="entry name" value="Kdo"/>
    <property type="match status" value="1"/>
</dbReference>
<dbReference type="Proteomes" id="UP000199046">
    <property type="component" value="Unassembled WGS sequence"/>
</dbReference>
<dbReference type="EMBL" id="FOLY01000005">
    <property type="protein sequence ID" value="SFC76391.1"/>
    <property type="molecule type" value="Genomic_DNA"/>
</dbReference>
<name>A0A1I1LTH8_9GAMM</name>
<keyword evidence="2" id="KW-0808">Transferase</keyword>
<dbReference type="PROSITE" id="PS00109">
    <property type="entry name" value="PROTEIN_KINASE_TYR"/>
    <property type="match status" value="1"/>
</dbReference>
<dbReference type="OrthoDB" id="9801841at2"/>
<organism evidence="2 3">
    <name type="scientific">Kushneria avicenniae</name>
    <dbReference type="NCBI Taxonomy" id="402385"/>
    <lineage>
        <taxon>Bacteria</taxon>
        <taxon>Pseudomonadati</taxon>
        <taxon>Pseudomonadota</taxon>
        <taxon>Gammaproteobacteria</taxon>
        <taxon>Oceanospirillales</taxon>
        <taxon>Halomonadaceae</taxon>
        <taxon>Kushneria</taxon>
    </lineage>
</organism>
<dbReference type="GO" id="GO:0004672">
    <property type="term" value="F:protein kinase activity"/>
    <property type="evidence" value="ECO:0007669"/>
    <property type="project" value="InterPro"/>
</dbReference>
<evidence type="ECO:0000256" key="1">
    <source>
        <dbReference type="SAM" id="MobiDB-lite"/>
    </source>
</evidence>
<dbReference type="AlphaFoldDB" id="A0A1I1LTH8"/>
<sequence>MTFHCSLSPRAPLSDKSVSDQGNGAPRSVSQPTITTTDAAANEPWATAIPISQPHAPHQDVILQSAGGLLKADVTITSHAGEIVVRKDYRLWQGTALAPLARYLVNREARMLERLGGWSHTPDFKGFDGRYAFYMSHIEGVDLGEARRHNMPVRYGDIQRMVAELHRFHITHNDLRWTNILVRPDGHMVLIDFASAFHAAPGSLLHPIMNRLRRTDIAGTFKFKRKLTGRALTPTEQRLKAAPRWLLLMRKGWKHYLLPRLKKG</sequence>
<keyword evidence="3" id="KW-1185">Reference proteome</keyword>
<dbReference type="InterPro" id="IPR011009">
    <property type="entry name" value="Kinase-like_dom_sf"/>
</dbReference>
<accession>A0A1I1LTH8</accession>
<proteinExistence type="predicted"/>
<dbReference type="Gene3D" id="1.10.510.10">
    <property type="entry name" value="Transferase(Phosphotransferase) domain 1"/>
    <property type="match status" value="1"/>
</dbReference>
<dbReference type="InterPro" id="IPR008266">
    <property type="entry name" value="Tyr_kinase_AS"/>
</dbReference>